<dbReference type="PANTHER" id="PTHR22600">
    <property type="entry name" value="BETA-HEXOSAMINIDASE"/>
    <property type="match status" value="1"/>
</dbReference>
<evidence type="ECO:0000259" key="5">
    <source>
        <dbReference type="Pfam" id="PF00728"/>
    </source>
</evidence>
<dbReference type="Pfam" id="PF00728">
    <property type="entry name" value="Glyco_hydro_20"/>
    <property type="match status" value="1"/>
</dbReference>
<dbReference type="InterPro" id="IPR025705">
    <property type="entry name" value="Beta_hexosaminidase_sua/sub"/>
</dbReference>
<comment type="similarity">
    <text evidence="2">Belongs to the glycosyl hydrolase 20 family.</text>
</comment>
<evidence type="ECO:0000256" key="2">
    <source>
        <dbReference type="ARBA" id="ARBA00006285"/>
    </source>
</evidence>
<feature type="domain" description="Glycoside hydrolase family 20 catalytic" evidence="5">
    <location>
        <begin position="1"/>
        <end position="127"/>
    </location>
</feature>
<evidence type="ECO:0000313" key="7">
    <source>
        <dbReference type="Proteomes" id="UP001202248"/>
    </source>
</evidence>
<comment type="caution">
    <text evidence="6">The sequence shown here is derived from an EMBL/GenBank/DDBJ whole genome shotgun (WGS) entry which is preliminary data.</text>
</comment>
<evidence type="ECO:0000256" key="3">
    <source>
        <dbReference type="ARBA" id="ARBA00012663"/>
    </source>
</evidence>
<organism evidence="6 7">
    <name type="scientific">Niabella ginsengisoli</name>
    <dbReference type="NCBI Taxonomy" id="522298"/>
    <lineage>
        <taxon>Bacteria</taxon>
        <taxon>Pseudomonadati</taxon>
        <taxon>Bacteroidota</taxon>
        <taxon>Chitinophagia</taxon>
        <taxon>Chitinophagales</taxon>
        <taxon>Chitinophagaceae</taxon>
        <taxon>Niabella</taxon>
    </lineage>
</organism>
<dbReference type="SUPFAM" id="SSF51445">
    <property type="entry name" value="(Trans)glycosidases"/>
    <property type="match status" value="1"/>
</dbReference>
<accession>A0ABS9SIQ4</accession>
<dbReference type="PANTHER" id="PTHR22600:SF57">
    <property type="entry name" value="BETA-N-ACETYLHEXOSAMINIDASE"/>
    <property type="match status" value="1"/>
</dbReference>
<dbReference type="EMBL" id="JAKWBL010000001">
    <property type="protein sequence ID" value="MCH5598226.1"/>
    <property type="molecule type" value="Genomic_DNA"/>
</dbReference>
<dbReference type="EC" id="3.2.1.52" evidence="3"/>
<dbReference type="Proteomes" id="UP001202248">
    <property type="component" value="Unassembled WGS sequence"/>
</dbReference>
<dbReference type="InterPro" id="IPR017853">
    <property type="entry name" value="GH"/>
</dbReference>
<keyword evidence="7" id="KW-1185">Reference proteome</keyword>
<dbReference type="InterPro" id="IPR015883">
    <property type="entry name" value="Glyco_hydro_20_cat"/>
</dbReference>
<evidence type="ECO:0000256" key="4">
    <source>
        <dbReference type="ARBA" id="ARBA00022801"/>
    </source>
</evidence>
<keyword evidence="4" id="KW-0378">Hydrolase</keyword>
<comment type="catalytic activity">
    <reaction evidence="1">
        <text>Hydrolysis of terminal non-reducing N-acetyl-D-hexosamine residues in N-acetyl-beta-D-hexosaminides.</text>
        <dbReference type="EC" id="3.2.1.52"/>
    </reaction>
</comment>
<gene>
    <name evidence="6" type="ORF">MKP09_10060</name>
</gene>
<evidence type="ECO:0000256" key="1">
    <source>
        <dbReference type="ARBA" id="ARBA00001231"/>
    </source>
</evidence>
<reference evidence="6 7" key="1">
    <citation type="submission" date="2022-02" db="EMBL/GenBank/DDBJ databases">
        <authorList>
            <person name="Min J."/>
        </authorList>
    </citation>
    <scope>NUCLEOTIDE SEQUENCE [LARGE SCALE GENOMIC DNA]</scope>
    <source>
        <strain evidence="6 7">GR10-1</strain>
    </source>
</reference>
<protein>
    <recommendedName>
        <fullName evidence="3">beta-N-acetylhexosaminidase</fullName>
        <ecNumber evidence="3">3.2.1.52</ecNumber>
    </recommendedName>
</protein>
<proteinExistence type="inferred from homology"/>
<dbReference type="Gene3D" id="3.20.20.80">
    <property type="entry name" value="Glycosidases"/>
    <property type="match status" value="1"/>
</dbReference>
<name>A0ABS9SIQ4_9BACT</name>
<evidence type="ECO:0000313" key="6">
    <source>
        <dbReference type="EMBL" id="MCH5598226.1"/>
    </source>
</evidence>
<sequence>MGWNDILADSENLPASTAIMSWLGRGAVLKAAQNKFYTIATPTGPLYFDIQQHSRDDGTMADLNYQGPNTIEAVYDYDPGKGLSQSESKYLLGVQANMWPAVPQEVKDINVQNFPRLLAVAEIGWTNVENKELSGFLKRLDSHLPRLSTLKIDYFKLGGYIAGVWQPEQISTNFKTLSWDVTEKVYADGRVTAAFSLRKELRF</sequence>